<evidence type="ECO:0000256" key="3">
    <source>
        <dbReference type="ARBA" id="ARBA00022692"/>
    </source>
</evidence>
<reference evidence="7 8" key="1">
    <citation type="submission" date="2024-06" db="EMBL/GenBank/DDBJ databases">
        <title>Sorghum-associated microbial communities from plants grown in Nebraska, USA.</title>
        <authorList>
            <person name="Schachtman D."/>
        </authorList>
    </citation>
    <scope>NUCLEOTIDE SEQUENCE [LARGE SCALE GENOMIC DNA]</scope>
    <source>
        <strain evidence="7 8">2814</strain>
    </source>
</reference>
<protein>
    <submittedName>
        <fullName evidence="7">L-lysine exporter family protein LysE/ArgO</fullName>
    </submittedName>
</protein>
<feature type="transmembrane region" description="Helical" evidence="6">
    <location>
        <begin position="149"/>
        <end position="174"/>
    </location>
</feature>
<proteinExistence type="predicted"/>
<evidence type="ECO:0000256" key="1">
    <source>
        <dbReference type="ARBA" id="ARBA00004651"/>
    </source>
</evidence>
<evidence type="ECO:0000256" key="4">
    <source>
        <dbReference type="ARBA" id="ARBA00022989"/>
    </source>
</evidence>
<keyword evidence="3 6" id="KW-0812">Transmembrane</keyword>
<feature type="transmembrane region" description="Helical" evidence="6">
    <location>
        <begin position="109"/>
        <end position="129"/>
    </location>
</feature>
<keyword evidence="5 6" id="KW-0472">Membrane</keyword>
<feature type="transmembrane region" description="Helical" evidence="6">
    <location>
        <begin position="65"/>
        <end position="89"/>
    </location>
</feature>
<gene>
    <name evidence="7" type="ORF">ABIE19_001480</name>
</gene>
<dbReference type="EMBL" id="JBEPTF010000001">
    <property type="protein sequence ID" value="MET4683571.1"/>
    <property type="molecule type" value="Genomic_DNA"/>
</dbReference>
<dbReference type="Pfam" id="PF01810">
    <property type="entry name" value="LysE"/>
    <property type="match status" value="1"/>
</dbReference>
<dbReference type="RefSeq" id="WP_354088487.1">
    <property type="nucleotide sequence ID" value="NZ_JBEPTF010000001.1"/>
</dbReference>
<comment type="caution">
    <text evidence="7">The sequence shown here is derived from an EMBL/GenBank/DDBJ whole genome shotgun (WGS) entry which is preliminary data.</text>
</comment>
<dbReference type="InterPro" id="IPR001123">
    <property type="entry name" value="LeuE-type"/>
</dbReference>
<dbReference type="PANTHER" id="PTHR30086">
    <property type="entry name" value="ARGININE EXPORTER PROTEIN ARGO"/>
    <property type="match status" value="1"/>
</dbReference>
<keyword evidence="4 6" id="KW-1133">Transmembrane helix</keyword>
<feature type="transmembrane region" description="Helical" evidence="6">
    <location>
        <begin position="181"/>
        <end position="202"/>
    </location>
</feature>
<accession>A0ABV2RAF7</accession>
<dbReference type="PANTHER" id="PTHR30086:SF20">
    <property type="entry name" value="ARGININE EXPORTER PROTEIN ARGO-RELATED"/>
    <property type="match status" value="1"/>
</dbReference>
<keyword evidence="2" id="KW-1003">Cell membrane</keyword>
<feature type="transmembrane region" description="Helical" evidence="6">
    <location>
        <begin position="12"/>
        <end position="31"/>
    </location>
</feature>
<keyword evidence="8" id="KW-1185">Reference proteome</keyword>
<comment type="subcellular location">
    <subcellularLocation>
        <location evidence="1">Cell membrane</location>
        <topology evidence="1">Multi-pass membrane protein</topology>
    </subcellularLocation>
</comment>
<name>A0ABV2RAF7_9CAUL</name>
<evidence type="ECO:0000256" key="6">
    <source>
        <dbReference type="SAM" id="Phobius"/>
    </source>
</evidence>
<dbReference type="Proteomes" id="UP001549313">
    <property type="component" value="Unassembled WGS sequence"/>
</dbReference>
<feature type="transmembrane region" description="Helical" evidence="6">
    <location>
        <begin position="40"/>
        <end position="59"/>
    </location>
</feature>
<evidence type="ECO:0000313" key="8">
    <source>
        <dbReference type="Proteomes" id="UP001549313"/>
    </source>
</evidence>
<evidence type="ECO:0000256" key="5">
    <source>
        <dbReference type="ARBA" id="ARBA00023136"/>
    </source>
</evidence>
<evidence type="ECO:0000313" key="7">
    <source>
        <dbReference type="EMBL" id="MET4683571.1"/>
    </source>
</evidence>
<evidence type="ECO:0000256" key="2">
    <source>
        <dbReference type="ARBA" id="ARBA00022475"/>
    </source>
</evidence>
<organism evidence="7 8">
    <name type="scientific">Brevundimonas faecalis</name>
    <dbReference type="NCBI Taxonomy" id="947378"/>
    <lineage>
        <taxon>Bacteria</taxon>
        <taxon>Pseudomonadati</taxon>
        <taxon>Pseudomonadota</taxon>
        <taxon>Alphaproteobacteria</taxon>
        <taxon>Caulobacterales</taxon>
        <taxon>Caulobacteraceae</taxon>
        <taxon>Brevundimonas</taxon>
    </lineage>
</organism>
<sequence>MIVSILPPLAKGFALSASLIVSIGAQNMFVLRQGLRREHVLPVVLFCAVADSVLVIAGVNGLGQLLAAVPGLSMALSLGGAAFLTWYAVGAFRRAMRSEALVVQDGAGLSLGAALAATAAFTLLNPHVYIDTVMLMGAVGSSLPEGQRLFFIIGASTFAALWFAAIGFGARFLAPLFARPVAWRVLDIVTGLMMTVIAVVLVRDVFA</sequence>